<keyword evidence="12" id="KW-1185">Reference proteome</keyword>
<dbReference type="InterPro" id="IPR012571">
    <property type="entry name" value="Mdm31/Mdm32"/>
</dbReference>
<keyword evidence="4" id="KW-0999">Mitochondrion inner membrane</keyword>
<evidence type="ECO:0000256" key="1">
    <source>
        <dbReference type="ARBA" id="ARBA00004273"/>
    </source>
</evidence>
<evidence type="ECO:0000256" key="9">
    <source>
        <dbReference type="ARBA" id="ARBA00025191"/>
    </source>
</evidence>
<evidence type="ECO:0000256" key="7">
    <source>
        <dbReference type="ARBA" id="ARBA00023128"/>
    </source>
</evidence>
<feature type="compositionally biased region" description="Polar residues" evidence="10">
    <location>
        <begin position="66"/>
        <end position="75"/>
    </location>
</feature>
<dbReference type="Pfam" id="PF08118">
    <property type="entry name" value="MDM31_MDM32"/>
    <property type="match status" value="1"/>
</dbReference>
<evidence type="ECO:0000313" key="12">
    <source>
        <dbReference type="Proteomes" id="UP001164286"/>
    </source>
</evidence>
<dbReference type="GO" id="GO:0007005">
    <property type="term" value="P:mitochondrion organization"/>
    <property type="evidence" value="ECO:0007669"/>
    <property type="project" value="InterPro"/>
</dbReference>
<keyword evidence="3" id="KW-0812">Transmembrane</keyword>
<feature type="compositionally biased region" description="Basic and acidic residues" evidence="10">
    <location>
        <begin position="563"/>
        <end position="577"/>
    </location>
</feature>
<protein>
    <submittedName>
        <fullName evidence="11">Mitochondrion organization and biogenesis-related protein</fullName>
    </submittedName>
</protein>
<gene>
    <name evidence="11" type="ORF">MKK02DRAFT_25520</name>
</gene>
<dbReference type="AlphaFoldDB" id="A0AA38H805"/>
<feature type="region of interest" description="Disordered" evidence="10">
    <location>
        <begin position="557"/>
        <end position="577"/>
    </location>
</feature>
<keyword evidence="8" id="KW-0472">Membrane</keyword>
<comment type="subcellular location">
    <subcellularLocation>
        <location evidence="1">Mitochondrion inner membrane</location>
    </subcellularLocation>
</comment>
<evidence type="ECO:0000256" key="5">
    <source>
        <dbReference type="ARBA" id="ARBA00022946"/>
    </source>
</evidence>
<dbReference type="PANTHER" id="PTHR31068">
    <property type="entry name" value="MITOCHONDRIAL DISTRIBUTION AND MORPHOLOGY PROTEIN 31"/>
    <property type="match status" value="1"/>
</dbReference>
<dbReference type="GeneID" id="77726255"/>
<accession>A0AA38H805</accession>
<feature type="region of interest" description="Disordered" evidence="10">
    <location>
        <begin position="238"/>
        <end position="268"/>
    </location>
</feature>
<keyword evidence="7" id="KW-0496">Mitochondrion</keyword>
<name>A0AA38H805_9TREE</name>
<proteinExistence type="inferred from homology"/>
<dbReference type="GO" id="GO:0000001">
    <property type="term" value="P:mitochondrion inheritance"/>
    <property type="evidence" value="ECO:0007669"/>
    <property type="project" value="InterPro"/>
</dbReference>
<evidence type="ECO:0000256" key="4">
    <source>
        <dbReference type="ARBA" id="ARBA00022792"/>
    </source>
</evidence>
<organism evidence="11 12">
    <name type="scientific">Dioszegia hungarica</name>
    <dbReference type="NCBI Taxonomy" id="4972"/>
    <lineage>
        <taxon>Eukaryota</taxon>
        <taxon>Fungi</taxon>
        <taxon>Dikarya</taxon>
        <taxon>Basidiomycota</taxon>
        <taxon>Agaricomycotina</taxon>
        <taxon>Tremellomycetes</taxon>
        <taxon>Tremellales</taxon>
        <taxon>Bulleribasidiaceae</taxon>
        <taxon>Dioszegia</taxon>
    </lineage>
</organism>
<dbReference type="PANTHER" id="PTHR31068:SF0">
    <property type="entry name" value="MITOCHONDRIAL DISTRIBUTION AND MORPHOLOGY PROTEIN 31"/>
    <property type="match status" value="1"/>
</dbReference>
<dbReference type="GO" id="GO:0005743">
    <property type="term" value="C:mitochondrial inner membrane"/>
    <property type="evidence" value="ECO:0007669"/>
    <property type="project" value="UniProtKB-SubCell"/>
</dbReference>
<comment type="similarity">
    <text evidence="2">Belongs to the MDM31/MDM32 family.</text>
</comment>
<sequence>MVGFTAHLPLRAARSALASSRASVARPVTGDRYLVIRSFFTRQAQTAPSLLQSRSLARATSIRQLTQRRWQSTPSGKDDCPHCSPGASASSSKPLAGPRRDHAQDYSPFIKRLMKRAAVPLTSTGRPSKEELLGAASSWWERLRIRVKWFTIRGWRRFNTDDMSAFASWFVLGNSDTTFVSAVFATLNSLSLQEYAARWISDYMTSETGVTVIFESAIVPRWGASTITFQNVYISRRASDSTSPTGTPTPTSSASKPKAPGPKASIAAPPSPTAFLSSSLSPDTYSSSPASETDNYTMFDLNLDEVEVTLSIVRWLDGKGLVKDAKIKGVRGVVDRRSVWWDTSKQLEPEDWRHATRPGDFEFESLQVEDALITVYQPGGQRPFNVSIFNAAIGPLRKRWMFYDMMSAEAITGQFDNCLFSLHMPQKLGKANESEEGLARFRIDGLPIEHAQYATGHTGPMSWITAGKLDAVLDIKFPFHPDEQVDFRAIFDEIGRNVGKIAGGDHPDSEDSTAPADVVGAEAGGFRALESALAAEAAAAASEAKISNINPGAARLARPPLRAPKDEGAASKAAEVENGSRRVTVDIDLRFRDLKAAVPIYTTDLSVTNNALIRPIVAFINANRTLMPIHCQVDADLRDFDGSWTLFETGLMRSISQQIHSALTHHVSSEVANTKRIKQVSIWGIRRGAETLLETLRNVVDPVHGQLVAPA</sequence>
<reference evidence="11" key="1">
    <citation type="journal article" date="2022" name="G3 (Bethesda)">
        <title>High quality genome of the basidiomycete yeast Dioszegia hungarica PDD-24b-2 isolated from cloud water.</title>
        <authorList>
            <person name="Jarrige D."/>
            <person name="Haridas S."/>
            <person name="Bleykasten-Grosshans C."/>
            <person name="Joly M."/>
            <person name="Nadalig T."/>
            <person name="Sancelme M."/>
            <person name="Vuilleumier S."/>
            <person name="Grigoriev I.V."/>
            <person name="Amato P."/>
            <person name="Bringel F."/>
        </authorList>
    </citation>
    <scope>NUCLEOTIDE SEQUENCE</scope>
    <source>
        <strain evidence="11">PDD-24b-2</strain>
    </source>
</reference>
<evidence type="ECO:0000256" key="3">
    <source>
        <dbReference type="ARBA" id="ARBA00022692"/>
    </source>
</evidence>
<evidence type="ECO:0000256" key="2">
    <source>
        <dbReference type="ARBA" id="ARBA00005687"/>
    </source>
</evidence>
<dbReference type="RefSeq" id="XP_052945695.1">
    <property type="nucleotide sequence ID" value="XM_053087054.1"/>
</dbReference>
<evidence type="ECO:0000256" key="8">
    <source>
        <dbReference type="ARBA" id="ARBA00023136"/>
    </source>
</evidence>
<evidence type="ECO:0000313" key="11">
    <source>
        <dbReference type="EMBL" id="KAI9635918.1"/>
    </source>
</evidence>
<comment type="function">
    <text evidence="9">Involved in the organization of the mitochondrial membranes and the global structure of the mitochondria. Also required for mitochondrial distribution and mobility as well as for the maintenance of mitochondrial DNA nucleoids structures.</text>
</comment>
<feature type="region of interest" description="Disordered" evidence="10">
    <location>
        <begin position="66"/>
        <end position="102"/>
    </location>
</feature>
<feature type="compositionally biased region" description="Low complexity" evidence="10">
    <location>
        <begin position="241"/>
        <end position="268"/>
    </location>
</feature>
<dbReference type="Proteomes" id="UP001164286">
    <property type="component" value="Unassembled WGS sequence"/>
</dbReference>
<comment type="caution">
    <text evidence="11">The sequence shown here is derived from an EMBL/GenBank/DDBJ whole genome shotgun (WGS) entry which is preliminary data.</text>
</comment>
<dbReference type="EMBL" id="JAKWFO010000005">
    <property type="protein sequence ID" value="KAI9635918.1"/>
    <property type="molecule type" value="Genomic_DNA"/>
</dbReference>
<keyword evidence="5" id="KW-0809">Transit peptide</keyword>
<evidence type="ECO:0000256" key="6">
    <source>
        <dbReference type="ARBA" id="ARBA00022989"/>
    </source>
</evidence>
<keyword evidence="6" id="KW-1133">Transmembrane helix</keyword>
<evidence type="ECO:0000256" key="10">
    <source>
        <dbReference type="SAM" id="MobiDB-lite"/>
    </source>
</evidence>